<organism evidence="8 9">
    <name type="scientific">Mesorhizobium qingshengii</name>
    <dbReference type="NCBI Taxonomy" id="1165689"/>
    <lineage>
        <taxon>Bacteria</taxon>
        <taxon>Pseudomonadati</taxon>
        <taxon>Pseudomonadota</taxon>
        <taxon>Alphaproteobacteria</taxon>
        <taxon>Hyphomicrobiales</taxon>
        <taxon>Phyllobacteriaceae</taxon>
        <taxon>Mesorhizobium</taxon>
    </lineage>
</organism>
<keyword evidence="3" id="KW-0762">Sugar transport</keyword>
<comment type="caution">
    <text evidence="8">The sequence shown here is derived from an EMBL/GenBank/DDBJ whole genome shotgun (WGS) entry which is preliminary data.</text>
</comment>
<evidence type="ECO:0000313" key="8">
    <source>
        <dbReference type="EMBL" id="MCZ8548485.1"/>
    </source>
</evidence>
<dbReference type="PANTHER" id="PTHR43790">
    <property type="entry name" value="CARBOHYDRATE TRANSPORT ATP-BINDING PROTEIN MG119-RELATED"/>
    <property type="match status" value="1"/>
</dbReference>
<dbReference type="InterPro" id="IPR027417">
    <property type="entry name" value="P-loop_NTPase"/>
</dbReference>
<evidence type="ECO:0000256" key="6">
    <source>
        <dbReference type="ARBA" id="ARBA00022840"/>
    </source>
</evidence>
<sequence>MIAATLPLDDRVEADEILSIRGLRKSFPGVVALAGVDFDVRKGEVHALLGANGAGKSTLIKIVAGLYQRDSGNILLNGSPVAFADTAAAMRAGISVIYQDFALVPHLSVADNIFLGSETTKTPGVLDRRAMHAQARRLLDLVGASFPVTVLVSELGSGQRQMVEIAKALRGNARILILDEPTASLSHAESERLFGLIRKLAADGVGIVYVSHRLEEIAPLVQRVTVLRDGVSAGTFPIAHIDRSKIIQLITGHERGAAKRDRHVSGGRVSRQAAPALEISGLTRSGEFQDITLTLRKGEVVVLTGLVGSGRTELLETLFGLRQAEQGEIRMDGQIFAPKTPMQAIGAGLALIPEDRRGQGMSVVMPVYENMALPILSRFVARFGLSLSRQIAHAETLIGRLNIRPPDPRAVAGKLSGGNQQKVVLAKWLSTNATIFLFDEPTQGVDVGAKDEIYGLIDQLAAQGRTVLVVSSDLEEVLAIGDRVLAMHAGRIVAEFQAETISASRIVEAVTLGHQQ</sequence>
<dbReference type="Pfam" id="PF00005">
    <property type="entry name" value="ABC_tran"/>
    <property type="match status" value="2"/>
</dbReference>
<dbReference type="EMBL" id="JAPFQA010000028">
    <property type="protein sequence ID" value="MCZ8548485.1"/>
    <property type="molecule type" value="Genomic_DNA"/>
</dbReference>
<name>A0ABT4R407_9HYPH</name>
<dbReference type="Gene3D" id="3.40.50.300">
    <property type="entry name" value="P-loop containing nucleotide triphosphate hydrolases"/>
    <property type="match status" value="2"/>
</dbReference>
<reference evidence="8" key="1">
    <citation type="submission" date="2022-11" db="EMBL/GenBank/DDBJ databases">
        <authorList>
            <person name="Coimbra C."/>
        </authorList>
    </citation>
    <scope>NUCLEOTIDE SEQUENCE</scope>
    <source>
        <strain evidence="8">Jales19</strain>
    </source>
</reference>
<evidence type="ECO:0000256" key="4">
    <source>
        <dbReference type="ARBA" id="ARBA00022737"/>
    </source>
</evidence>
<dbReference type="SMART" id="SM00382">
    <property type="entry name" value="AAA"/>
    <property type="match status" value="2"/>
</dbReference>
<dbReference type="SUPFAM" id="SSF52540">
    <property type="entry name" value="P-loop containing nucleoside triphosphate hydrolases"/>
    <property type="match status" value="2"/>
</dbReference>
<keyword evidence="9" id="KW-1185">Reference proteome</keyword>
<keyword evidence="5" id="KW-0547">Nucleotide-binding</keyword>
<keyword evidence="2" id="KW-0813">Transport</keyword>
<keyword evidence="4" id="KW-0677">Repeat</keyword>
<gene>
    <name evidence="8" type="ORF">OOJ09_30330</name>
</gene>
<dbReference type="CDD" id="cd03216">
    <property type="entry name" value="ABC_Carb_Monos_I"/>
    <property type="match status" value="1"/>
</dbReference>
<dbReference type="InterPro" id="IPR050107">
    <property type="entry name" value="ABC_carbohydrate_import_ATPase"/>
</dbReference>
<dbReference type="Proteomes" id="UP001152178">
    <property type="component" value="Unassembled WGS sequence"/>
</dbReference>
<dbReference type="GO" id="GO:0005524">
    <property type="term" value="F:ATP binding"/>
    <property type="evidence" value="ECO:0007669"/>
    <property type="project" value="UniProtKB-KW"/>
</dbReference>
<dbReference type="CDD" id="cd03215">
    <property type="entry name" value="ABC_Carb_Monos_II"/>
    <property type="match status" value="1"/>
</dbReference>
<proteinExistence type="inferred from homology"/>
<keyword evidence="6 8" id="KW-0067">ATP-binding</keyword>
<dbReference type="PROSITE" id="PS00211">
    <property type="entry name" value="ABC_TRANSPORTER_1"/>
    <property type="match status" value="1"/>
</dbReference>
<feature type="domain" description="ABC transporter" evidence="7">
    <location>
        <begin position="18"/>
        <end position="254"/>
    </location>
</feature>
<evidence type="ECO:0000259" key="7">
    <source>
        <dbReference type="PROSITE" id="PS50893"/>
    </source>
</evidence>
<dbReference type="InterPro" id="IPR003439">
    <property type="entry name" value="ABC_transporter-like_ATP-bd"/>
</dbReference>
<evidence type="ECO:0000256" key="1">
    <source>
        <dbReference type="ARBA" id="ARBA00005417"/>
    </source>
</evidence>
<feature type="domain" description="ABC transporter" evidence="7">
    <location>
        <begin position="264"/>
        <end position="514"/>
    </location>
</feature>
<comment type="similarity">
    <text evidence="1">Belongs to the ABC transporter superfamily.</text>
</comment>
<evidence type="ECO:0000256" key="5">
    <source>
        <dbReference type="ARBA" id="ARBA00022741"/>
    </source>
</evidence>
<dbReference type="InterPro" id="IPR017871">
    <property type="entry name" value="ABC_transporter-like_CS"/>
</dbReference>
<evidence type="ECO:0000256" key="3">
    <source>
        <dbReference type="ARBA" id="ARBA00022597"/>
    </source>
</evidence>
<dbReference type="InterPro" id="IPR003593">
    <property type="entry name" value="AAA+_ATPase"/>
</dbReference>
<dbReference type="PANTHER" id="PTHR43790:SF9">
    <property type="entry name" value="GALACTOFURANOSE TRANSPORTER ATP-BINDING PROTEIN YTFR"/>
    <property type="match status" value="1"/>
</dbReference>
<dbReference type="PROSITE" id="PS50893">
    <property type="entry name" value="ABC_TRANSPORTER_2"/>
    <property type="match status" value="2"/>
</dbReference>
<accession>A0ABT4R407</accession>
<protein>
    <submittedName>
        <fullName evidence="8">Sugar ABC transporter ATP-binding protein</fullName>
    </submittedName>
</protein>
<evidence type="ECO:0000313" key="9">
    <source>
        <dbReference type="Proteomes" id="UP001152178"/>
    </source>
</evidence>
<dbReference type="RefSeq" id="WP_269908730.1">
    <property type="nucleotide sequence ID" value="NZ_JAPFQA010000028.1"/>
</dbReference>
<evidence type="ECO:0000256" key="2">
    <source>
        <dbReference type="ARBA" id="ARBA00022448"/>
    </source>
</evidence>